<dbReference type="STRING" id="46245.Q29CQ7"/>
<dbReference type="KEGG" id="dpo:4811756"/>
<dbReference type="GeneID" id="4811756"/>
<dbReference type="eggNOG" id="KOG4700">
    <property type="taxonomic scope" value="Eukaryota"/>
</dbReference>
<evidence type="ECO:0000313" key="2">
    <source>
        <dbReference type="RefSeq" id="XP_001352328.1"/>
    </source>
</evidence>
<dbReference type="InterPro" id="IPR015946">
    <property type="entry name" value="KH_dom-like_a/b"/>
</dbReference>
<organism evidence="1 2">
    <name type="scientific">Drosophila pseudoobscura pseudoobscura</name>
    <name type="common">Fruit fly</name>
    <dbReference type="NCBI Taxonomy" id="46245"/>
    <lineage>
        <taxon>Eukaryota</taxon>
        <taxon>Metazoa</taxon>
        <taxon>Ecdysozoa</taxon>
        <taxon>Arthropoda</taxon>
        <taxon>Hexapoda</taxon>
        <taxon>Insecta</taxon>
        <taxon>Pterygota</taxon>
        <taxon>Neoptera</taxon>
        <taxon>Endopterygota</taxon>
        <taxon>Diptera</taxon>
        <taxon>Brachycera</taxon>
        <taxon>Muscomorpha</taxon>
        <taxon>Ephydroidea</taxon>
        <taxon>Drosophilidae</taxon>
        <taxon>Drosophila</taxon>
        <taxon>Sophophora</taxon>
    </lineage>
</organism>
<accession>Q29CQ7</accession>
<dbReference type="InterPro" id="IPR000238">
    <property type="entry name" value="RbfA"/>
</dbReference>
<dbReference type="AlphaFoldDB" id="Q29CQ7"/>
<dbReference type="Bgee" id="FBgn0074056">
    <property type="expression patterns" value="Expressed in female reproductive system and 2 other cell types or tissues"/>
</dbReference>
<accession>A0A6I8UAA7</accession>
<reference evidence="2" key="1">
    <citation type="submission" date="2025-08" db="UniProtKB">
        <authorList>
            <consortium name="RefSeq"/>
        </authorList>
    </citation>
    <scope>IDENTIFICATION</scope>
    <source>
        <strain evidence="2">MV-25-SWS-2005</strain>
        <tissue evidence="2">Whole body</tissue>
    </source>
</reference>
<evidence type="ECO:0008006" key="3">
    <source>
        <dbReference type="Google" id="ProtNLM"/>
    </source>
</evidence>
<dbReference type="SUPFAM" id="SSF89919">
    <property type="entry name" value="Ribosome-binding factor A, RbfA"/>
    <property type="match status" value="1"/>
</dbReference>
<dbReference type="InParanoid" id="Q29CQ7"/>
<dbReference type="SMR" id="Q29CQ7"/>
<dbReference type="PANTHER" id="PTHR14725">
    <property type="entry name" value="RIBOSOME-BINDING FACTOR A, MITOCHONDRIAL-RELATED"/>
    <property type="match status" value="1"/>
</dbReference>
<dbReference type="HOGENOM" id="CLU_066501_1_0_1"/>
<dbReference type="Pfam" id="PF02033">
    <property type="entry name" value="RBFA"/>
    <property type="match status" value="1"/>
</dbReference>
<name>Q29CQ7_DROPS</name>
<dbReference type="InterPro" id="IPR039212">
    <property type="entry name" value="RBFA_mitochondrial"/>
</dbReference>
<dbReference type="RefSeq" id="XP_001352328.1">
    <property type="nucleotide sequence ID" value="XM_001352292.3"/>
</dbReference>
<sequence>MLRSFYLPPQNAIARVLTQIQRPYMRTKVTYTHSDNVIRQSKILEKLFGNRLTGSKKRWYPLENNNAVSCGGIQKPSFVFQGSSFGNFSPYTKKHNTRRISVLNKLFMTKITDMLSTGAAVQSIVGLGLHVTRVKISSDFSHINVYWLGRTDEQEGGALETELWRYSSQLQHELTQLRLMGKMPRIKFVRDKTANNLYQLRGILSNLNLNTHLLTRKCMDYSARQKVLSTYMPWPKMRQNVLELNHTRIVDKIICKMRKLKEAWVDHLQY</sequence>
<dbReference type="PANTHER" id="PTHR14725:SF0">
    <property type="entry name" value="RIBOSOME-BINDING FACTOR A, MITOCHONDRIAL-RELATED"/>
    <property type="match status" value="1"/>
</dbReference>
<dbReference type="FunCoup" id="Q29CQ7">
    <property type="interactions" value="513"/>
</dbReference>
<proteinExistence type="predicted"/>
<protein>
    <recommendedName>
        <fullName evidence="3">Ribosome-binding factor A, mitochondrial</fullName>
    </recommendedName>
</protein>
<gene>
    <name evidence="2" type="primary">LOC4811756</name>
</gene>
<dbReference type="GO" id="GO:0006364">
    <property type="term" value="P:rRNA processing"/>
    <property type="evidence" value="ECO:0007669"/>
    <property type="project" value="InterPro"/>
</dbReference>
<keyword evidence="1" id="KW-1185">Reference proteome</keyword>
<dbReference type="Gene3D" id="3.30.300.20">
    <property type="match status" value="1"/>
</dbReference>
<dbReference type="InterPro" id="IPR023799">
    <property type="entry name" value="RbfA_dom_sf"/>
</dbReference>
<dbReference type="OMA" id="EWPEMRQ"/>
<evidence type="ECO:0000313" key="1">
    <source>
        <dbReference type="Proteomes" id="UP000001819"/>
    </source>
</evidence>
<dbReference type="Proteomes" id="UP000001819">
    <property type="component" value="Chromosome X"/>
</dbReference>